<dbReference type="GO" id="GO:0004497">
    <property type="term" value="F:monooxygenase activity"/>
    <property type="evidence" value="ECO:0007669"/>
    <property type="project" value="UniProtKB-KW"/>
</dbReference>
<dbReference type="Gene3D" id="3.30.70.100">
    <property type="match status" value="1"/>
</dbReference>
<dbReference type="Pfam" id="PF03992">
    <property type="entry name" value="ABM"/>
    <property type="match status" value="1"/>
</dbReference>
<dbReference type="PANTHER" id="PTHR33336:SF3">
    <property type="entry name" value="ABM DOMAIN-CONTAINING PROTEIN"/>
    <property type="match status" value="1"/>
</dbReference>
<organism evidence="2 3">
    <name type="scientific">Vibrio mimicus</name>
    <dbReference type="NCBI Taxonomy" id="674"/>
    <lineage>
        <taxon>Bacteria</taxon>
        <taxon>Pseudomonadati</taxon>
        <taxon>Pseudomonadota</taxon>
        <taxon>Gammaproteobacteria</taxon>
        <taxon>Vibrionales</taxon>
        <taxon>Vibrionaceae</taxon>
        <taxon>Vibrio</taxon>
    </lineage>
</organism>
<protein>
    <submittedName>
        <fullName evidence="2">Antibiotic biosynthesis monooxygenase</fullName>
    </submittedName>
</protein>
<keyword evidence="2" id="KW-0503">Monooxygenase</keyword>
<dbReference type="EMBL" id="LOSJ02000002">
    <property type="protein sequence ID" value="PNM56219.1"/>
    <property type="molecule type" value="Genomic_DNA"/>
</dbReference>
<comment type="caution">
    <text evidence="2">The sequence shown here is derived from an EMBL/GenBank/DDBJ whole genome shotgun (WGS) entry which is preliminary data.</text>
</comment>
<dbReference type="RefSeq" id="WP_000581591.1">
    <property type="nucleotide sequence ID" value="NZ_CAWMSS010000001.1"/>
</dbReference>
<feature type="domain" description="ABM" evidence="1">
    <location>
        <begin position="2"/>
        <end position="90"/>
    </location>
</feature>
<sequence>MIHLTATLHAKADHKQAVRQLAQGMLAPTRQEPGCVRYELFEQQATEGVFLFQEQFVDQAAFDSHCQSEHFQQFIAALNGLLADEPVLQFYSSLS</sequence>
<dbReference type="GO" id="GO:0005829">
    <property type="term" value="C:cytosol"/>
    <property type="evidence" value="ECO:0007669"/>
    <property type="project" value="TreeGrafter"/>
</dbReference>
<name>A0A1D8S9U4_VIBMI</name>
<evidence type="ECO:0000313" key="2">
    <source>
        <dbReference type="EMBL" id="PNM56219.1"/>
    </source>
</evidence>
<keyword evidence="2" id="KW-0560">Oxidoreductase</keyword>
<accession>A0A1D8S9U4</accession>
<proteinExistence type="predicted"/>
<dbReference type="Proteomes" id="UP000053748">
    <property type="component" value="Unassembled WGS sequence"/>
</dbReference>
<gene>
    <name evidence="2" type="ORF">AL544_009055</name>
</gene>
<dbReference type="OrthoDB" id="9812192at2"/>
<evidence type="ECO:0000259" key="1">
    <source>
        <dbReference type="PROSITE" id="PS51725"/>
    </source>
</evidence>
<dbReference type="eggNOG" id="COG1359">
    <property type="taxonomic scope" value="Bacteria"/>
</dbReference>
<dbReference type="STRING" id="674.VM_04945"/>
<dbReference type="KEGG" id="vmi:AL543_19300"/>
<reference evidence="2" key="1">
    <citation type="submission" date="2017-12" db="EMBL/GenBank/DDBJ databases">
        <title>FDA dAtabase for Regulatory Grade micrObial Sequences (FDA-ARGOS): Supporting development and validation of Infectious Disease Dx tests.</title>
        <authorList>
            <person name="Hoffmann M."/>
            <person name="Allard M."/>
            <person name="Evans P."/>
            <person name="Brown E."/>
            <person name="Tallon L.J."/>
            <person name="Sadzewicz L."/>
            <person name="Sengamalay N."/>
            <person name="Ott S."/>
            <person name="Godinez A."/>
            <person name="Nagaraj S."/>
            <person name="Vavikolanu K."/>
            <person name="Aluvathingal J."/>
            <person name="Nadendla S."/>
            <person name="Hobson J."/>
            <person name="Sichtig H."/>
        </authorList>
    </citation>
    <scope>NUCLEOTIDE SEQUENCE [LARGE SCALE GENOMIC DNA]</scope>
    <source>
        <strain evidence="2">FDAARGOS_113</strain>
    </source>
</reference>
<dbReference type="InterPro" id="IPR011008">
    <property type="entry name" value="Dimeric_a/b-barrel"/>
</dbReference>
<dbReference type="AlphaFoldDB" id="A0A1D8S9U4"/>
<dbReference type="PROSITE" id="PS51725">
    <property type="entry name" value="ABM"/>
    <property type="match status" value="1"/>
</dbReference>
<dbReference type="InterPro" id="IPR050744">
    <property type="entry name" value="AI-2_Isomerase_LsrG"/>
</dbReference>
<dbReference type="SUPFAM" id="SSF54909">
    <property type="entry name" value="Dimeric alpha+beta barrel"/>
    <property type="match status" value="1"/>
</dbReference>
<dbReference type="PANTHER" id="PTHR33336">
    <property type="entry name" value="QUINOL MONOOXYGENASE YGIN-RELATED"/>
    <property type="match status" value="1"/>
</dbReference>
<keyword evidence="3" id="KW-1185">Reference proteome</keyword>
<dbReference type="GeneID" id="93952550"/>
<evidence type="ECO:0000313" key="3">
    <source>
        <dbReference type="Proteomes" id="UP000053748"/>
    </source>
</evidence>
<dbReference type="InterPro" id="IPR007138">
    <property type="entry name" value="ABM_dom"/>
</dbReference>